<feature type="region of interest" description="Disordered" evidence="1">
    <location>
        <begin position="1"/>
        <end position="85"/>
    </location>
</feature>
<gene>
    <name evidence="2" type="ORF">MYCIT1_LOCUS37980</name>
    <name evidence="3" type="ORF">MYCIT1_LOCUS38332</name>
</gene>
<proteinExistence type="predicted"/>
<reference evidence="2" key="1">
    <citation type="submission" date="2023-11" db="EMBL/GenBank/DDBJ databases">
        <authorList>
            <person name="De Vega J J."/>
            <person name="De Vega J J."/>
        </authorList>
    </citation>
    <scope>NUCLEOTIDE SEQUENCE</scope>
</reference>
<comment type="caution">
    <text evidence="2">The sequence shown here is derived from an EMBL/GenBank/DDBJ whole genome shotgun (WGS) entry which is preliminary data.</text>
</comment>
<dbReference type="EMBL" id="CAVNYO010000481">
    <property type="protein sequence ID" value="CAK5284846.1"/>
    <property type="molecule type" value="Genomic_DNA"/>
</dbReference>
<dbReference type="EMBL" id="CAVNYO010000480">
    <property type="protein sequence ID" value="CAK5284620.1"/>
    <property type="molecule type" value="Genomic_DNA"/>
</dbReference>
<feature type="region of interest" description="Disordered" evidence="1">
    <location>
        <begin position="108"/>
        <end position="135"/>
    </location>
</feature>
<evidence type="ECO:0000313" key="4">
    <source>
        <dbReference type="Proteomes" id="UP001295794"/>
    </source>
</evidence>
<feature type="compositionally biased region" description="Basic and acidic residues" evidence="1">
    <location>
        <begin position="113"/>
        <end position="122"/>
    </location>
</feature>
<organism evidence="2 4">
    <name type="scientific">Mycena citricolor</name>
    <dbReference type="NCBI Taxonomy" id="2018698"/>
    <lineage>
        <taxon>Eukaryota</taxon>
        <taxon>Fungi</taxon>
        <taxon>Dikarya</taxon>
        <taxon>Basidiomycota</taxon>
        <taxon>Agaricomycotina</taxon>
        <taxon>Agaricomycetes</taxon>
        <taxon>Agaricomycetidae</taxon>
        <taxon>Agaricales</taxon>
        <taxon>Marasmiineae</taxon>
        <taxon>Mycenaceae</taxon>
        <taxon>Mycena</taxon>
    </lineage>
</organism>
<dbReference type="Proteomes" id="UP001295794">
    <property type="component" value="Unassembled WGS sequence"/>
</dbReference>
<protein>
    <submittedName>
        <fullName evidence="2">Uncharacterized protein</fullName>
    </submittedName>
</protein>
<evidence type="ECO:0000313" key="3">
    <source>
        <dbReference type="EMBL" id="CAK5284846.1"/>
    </source>
</evidence>
<evidence type="ECO:0000313" key="2">
    <source>
        <dbReference type="EMBL" id="CAK5284620.1"/>
    </source>
</evidence>
<accession>A0AAD2K8D2</accession>
<dbReference type="AlphaFoldDB" id="A0AAD2K8D2"/>
<keyword evidence="4" id="KW-1185">Reference proteome</keyword>
<feature type="compositionally biased region" description="Polar residues" evidence="1">
    <location>
        <begin position="23"/>
        <end position="40"/>
    </location>
</feature>
<evidence type="ECO:0000256" key="1">
    <source>
        <dbReference type="SAM" id="MobiDB-lite"/>
    </source>
</evidence>
<feature type="region of interest" description="Disordered" evidence="1">
    <location>
        <begin position="196"/>
        <end position="228"/>
    </location>
</feature>
<sequence length="228" mass="24361">MMKQSSSSQKQLNPKQSSRAEKSNPSNEAIETKCKQSVRSLSVGVVFHDSPPQHITASVSDSIPSPSAPAPVRPSRSGCAPSGAAQIHTHAAFQPPARVASDQAPLVPARGESAGDRTRAAREYQPPADGRPGRPLRLRAACSSARRTLCAQGRRGWASASLPDSAWTCAGAGRRLRLQLLWMGSRWILGDRRSRRRASASTSYSGWTGRLQHPVSASASARRPLPSV</sequence>
<feature type="compositionally biased region" description="Low complexity" evidence="1">
    <location>
        <begin position="1"/>
        <end position="17"/>
    </location>
</feature>
<name>A0AAD2K8D2_9AGAR</name>